<dbReference type="OrthoDB" id="10336583at2759"/>
<reference key="2">
    <citation type="submission" date="2011-05" db="EMBL/GenBank/DDBJ databases">
        <title>The Genome Sequence of Magnaporthe oryzae 70-15.</title>
        <authorList>
            <consortium name="The Broad Institute Genome Sequencing Platform"/>
            <person name="Ma L.-J."/>
            <person name="Dead R."/>
            <person name="Young S.K."/>
            <person name="Zeng Q."/>
            <person name="Gargeya S."/>
            <person name="Fitzgerald M."/>
            <person name="Haas B."/>
            <person name="Abouelleil A."/>
            <person name="Alvarado L."/>
            <person name="Arachchi H.M."/>
            <person name="Berlin A."/>
            <person name="Brown A."/>
            <person name="Chapman S.B."/>
            <person name="Chen Z."/>
            <person name="Dunbar C."/>
            <person name="Freedman E."/>
            <person name="Gearin G."/>
            <person name="Gellesch M."/>
            <person name="Goldberg J."/>
            <person name="Griggs A."/>
            <person name="Gujja S."/>
            <person name="Heiman D."/>
            <person name="Howarth C."/>
            <person name="Larson L."/>
            <person name="Lui A."/>
            <person name="MacDonald P.J.P."/>
            <person name="Mehta T."/>
            <person name="Montmayeur A."/>
            <person name="Murphy C."/>
            <person name="Neiman D."/>
            <person name="Pearson M."/>
            <person name="Priest M."/>
            <person name="Roberts A."/>
            <person name="Saif S."/>
            <person name="Shea T."/>
            <person name="Shenoy N."/>
            <person name="Sisk P."/>
            <person name="Stolte C."/>
            <person name="Sykes S."/>
            <person name="Yandava C."/>
            <person name="Wortman J."/>
            <person name="Nusbaum C."/>
            <person name="Birren B."/>
        </authorList>
    </citation>
    <scope>NUCLEOTIDE SEQUENCE</scope>
    <source>
        <strain>70-15</strain>
    </source>
</reference>
<evidence type="ECO:0000256" key="1">
    <source>
        <dbReference type="SAM" id="MobiDB-lite"/>
    </source>
</evidence>
<name>G4NIN1_PYRO7</name>
<evidence type="ECO:0000313" key="3">
    <source>
        <dbReference type="Proteomes" id="UP000009058"/>
    </source>
</evidence>
<feature type="region of interest" description="Disordered" evidence="1">
    <location>
        <begin position="27"/>
        <end position="55"/>
    </location>
</feature>
<reference evidence="2 3" key="1">
    <citation type="journal article" date="2005" name="Nature">
        <title>The genome sequence of the rice blast fungus Magnaporthe grisea.</title>
        <authorList>
            <person name="Dean R.A."/>
            <person name="Talbot N.J."/>
            <person name="Ebbole D.J."/>
            <person name="Farman M.L."/>
            <person name="Mitchell T.K."/>
            <person name="Orbach M.J."/>
            <person name="Thon M."/>
            <person name="Kulkarni R."/>
            <person name="Xu J.R."/>
            <person name="Pan H."/>
            <person name="Read N.D."/>
            <person name="Lee Y.H."/>
            <person name="Carbone I."/>
            <person name="Brown D."/>
            <person name="Oh Y.Y."/>
            <person name="Donofrio N."/>
            <person name="Jeong J.S."/>
            <person name="Soanes D.M."/>
            <person name="Djonovic S."/>
            <person name="Kolomiets E."/>
            <person name="Rehmeyer C."/>
            <person name="Li W."/>
            <person name="Harding M."/>
            <person name="Kim S."/>
            <person name="Lebrun M.H."/>
            <person name="Bohnert H."/>
            <person name="Coughlan S."/>
            <person name="Butler J."/>
            <person name="Calvo S."/>
            <person name="Ma L.J."/>
            <person name="Nicol R."/>
            <person name="Purcell S."/>
            <person name="Nusbaum C."/>
            <person name="Galagan J.E."/>
            <person name="Birren B.W."/>
        </authorList>
    </citation>
    <scope>NUCLEOTIDE SEQUENCE [LARGE SCALE GENOMIC DNA]</scope>
    <source>
        <strain evidence="3">70-15 / ATCC MYA-4617 / FGSC 8958</strain>
    </source>
</reference>
<dbReference type="Proteomes" id="UP000009058">
    <property type="component" value="Chromosome 6"/>
</dbReference>
<dbReference type="HOGENOM" id="CLU_3032859_0_0_1"/>
<evidence type="ECO:0000313" key="2">
    <source>
        <dbReference type="EMBL" id="EHA47287.1"/>
    </source>
</evidence>
<dbReference type="EMBL" id="CM001236">
    <property type="protein sequence ID" value="EHA47287.1"/>
    <property type="molecule type" value="Genomic_DNA"/>
</dbReference>
<organism evidence="2 3">
    <name type="scientific">Pyricularia oryzae (strain 70-15 / ATCC MYA-4617 / FGSC 8958)</name>
    <name type="common">Rice blast fungus</name>
    <name type="synonym">Magnaporthe oryzae</name>
    <dbReference type="NCBI Taxonomy" id="242507"/>
    <lineage>
        <taxon>Eukaryota</taxon>
        <taxon>Fungi</taxon>
        <taxon>Dikarya</taxon>
        <taxon>Ascomycota</taxon>
        <taxon>Pezizomycotina</taxon>
        <taxon>Sordariomycetes</taxon>
        <taxon>Sordariomycetidae</taxon>
        <taxon>Magnaporthales</taxon>
        <taxon>Pyriculariaceae</taxon>
        <taxon>Pyricularia</taxon>
    </lineage>
</organism>
<dbReference type="VEuPathDB" id="FungiDB:MGG_17675"/>
<dbReference type="GeneID" id="12986140"/>
<keyword evidence="3" id="KW-1185">Reference proteome</keyword>
<proteinExistence type="predicted"/>
<dbReference type="AlphaFoldDB" id="G4NIN1"/>
<sequence>MSHRFSYLASVASFGRDEMTLRDVGSGLVRGSEKPHMLSKTGQYRNCPHGEIDMK</sequence>
<dbReference type="InParanoid" id="G4NIN1"/>
<protein>
    <submittedName>
        <fullName evidence="2">Uncharacterized protein</fullName>
    </submittedName>
</protein>
<accession>G4NIN1</accession>
<dbReference type="RefSeq" id="XP_003719654.1">
    <property type="nucleotide sequence ID" value="XM_003719606.1"/>
</dbReference>
<dbReference type="KEGG" id="mgr:MGG_17675"/>
<gene>
    <name evidence="2" type="ORF">MGG_17675</name>
</gene>